<evidence type="ECO:0000313" key="3">
    <source>
        <dbReference type="Proteomes" id="UP000838756"/>
    </source>
</evidence>
<organism evidence="2 3">
    <name type="scientific">Pararge aegeria aegeria</name>
    <dbReference type="NCBI Taxonomy" id="348720"/>
    <lineage>
        <taxon>Eukaryota</taxon>
        <taxon>Metazoa</taxon>
        <taxon>Ecdysozoa</taxon>
        <taxon>Arthropoda</taxon>
        <taxon>Hexapoda</taxon>
        <taxon>Insecta</taxon>
        <taxon>Pterygota</taxon>
        <taxon>Neoptera</taxon>
        <taxon>Endopterygota</taxon>
        <taxon>Lepidoptera</taxon>
        <taxon>Glossata</taxon>
        <taxon>Ditrysia</taxon>
        <taxon>Papilionoidea</taxon>
        <taxon>Nymphalidae</taxon>
        <taxon>Satyrinae</taxon>
        <taxon>Satyrini</taxon>
        <taxon>Parargina</taxon>
        <taxon>Pararge</taxon>
    </lineage>
</organism>
<feature type="region of interest" description="Disordered" evidence="1">
    <location>
        <begin position="55"/>
        <end position="77"/>
    </location>
</feature>
<evidence type="ECO:0000313" key="2">
    <source>
        <dbReference type="EMBL" id="CAH2215986.1"/>
    </source>
</evidence>
<proteinExistence type="predicted"/>
<feature type="non-terminal residue" evidence="2">
    <location>
        <position position="1"/>
    </location>
</feature>
<evidence type="ECO:0000256" key="1">
    <source>
        <dbReference type="SAM" id="MobiDB-lite"/>
    </source>
</evidence>
<protein>
    <submittedName>
        <fullName evidence="2">Jg24098 protein</fullName>
    </submittedName>
</protein>
<comment type="caution">
    <text evidence="2">The sequence shown here is derived from an EMBL/GenBank/DDBJ whole genome shotgun (WGS) entry which is preliminary data.</text>
</comment>
<dbReference type="AlphaFoldDB" id="A0A8S4QPL9"/>
<feature type="compositionally biased region" description="Low complexity" evidence="1">
    <location>
        <begin position="57"/>
        <end position="77"/>
    </location>
</feature>
<name>A0A8S4QPL9_9NEOP</name>
<dbReference type="Proteomes" id="UP000838756">
    <property type="component" value="Unassembled WGS sequence"/>
</dbReference>
<dbReference type="EMBL" id="CAKXAJ010013583">
    <property type="protein sequence ID" value="CAH2215986.1"/>
    <property type="molecule type" value="Genomic_DNA"/>
</dbReference>
<sequence length="77" mass="7614">MGSVVAVFIAGEAVGCAGGMRASAGALPALPSPELAQQFAGQRHELGLAVGQRRQWPRGSGAFPAGGSAPSAKSQPQ</sequence>
<gene>
    <name evidence="2" type="primary">jg24098</name>
    <name evidence="2" type="ORF">PAEG_LOCUS4064</name>
</gene>
<accession>A0A8S4QPL9</accession>
<keyword evidence="3" id="KW-1185">Reference proteome</keyword>
<reference evidence="2" key="1">
    <citation type="submission" date="2022-03" db="EMBL/GenBank/DDBJ databases">
        <authorList>
            <person name="Lindestad O."/>
        </authorList>
    </citation>
    <scope>NUCLEOTIDE SEQUENCE</scope>
</reference>